<protein>
    <submittedName>
        <fullName evidence="2">Uncharacterized protein</fullName>
    </submittedName>
</protein>
<dbReference type="AlphaFoldDB" id="A0A414ASX4"/>
<dbReference type="Proteomes" id="UP000283975">
    <property type="component" value="Unassembled WGS sequence"/>
</dbReference>
<sequence>MPEEIKRKRGRPPKNKTDTNSSNISENNSSSIPSKDYEFNSYFGTVPINDLDSFFGCNIYSTFTPEEIRSIVKDPITNHAITRKLAMFVYNSEGVVTNAIDYMVSMPCLDRVVYGKKRLFGKSRLNKNKDLMLSTLERINDKQFIRDALFTDMNEGICFYYFETTNSINDFTRAMTDYDVENIVEICDLGLNASLVPLPYDYCKIVGRKNSRYVLAFNLRYFDEQCTTHEDKKRKLKKYPTEIRNAYTSWEKGNKSSSNWIVLDNKHTIAHKIKCKTSEPWGRPLAIAAIADILYQDEFVDTKRNVLRELNNKIIYQTLPEGKDKGSCALTKTQQQDQHDKVKSAVLNKNNRGGTSFFTVSAGTKIDALDVGTTDIFDEKNEANLTDKIALDLGMASSLLNGSGSGNYSSQENNLELINAQIYTWIQELQNELNYVINENIIQDKRNKVEVYYLPTSLVNRQKFFDMMKNLYLEAGGSYTFLIAATGVNPDVYFNILDEEVENKIFDKYKPHLTSHTLSKDDKDGGRPENPDSSNPSTLQTKANGSNAQPKPSTK</sequence>
<reference evidence="2 3" key="1">
    <citation type="submission" date="2018-08" db="EMBL/GenBank/DDBJ databases">
        <title>A genome reference for cultivated species of the human gut microbiota.</title>
        <authorList>
            <person name="Zou Y."/>
            <person name="Xue W."/>
            <person name="Luo G."/>
        </authorList>
    </citation>
    <scope>NUCLEOTIDE SEQUENCE [LARGE SCALE GENOMIC DNA]</scope>
    <source>
        <strain evidence="2 3">AM35-14</strain>
    </source>
</reference>
<dbReference type="EMBL" id="QSHZ01000020">
    <property type="protein sequence ID" value="RHC54607.1"/>
    <property type="molecule type" value="Genomic_DNA"/>
</dbReference>
<feature type="compositionally biased region" description="Basic and acidic residues" evidence="1">
    <location>
        <begin position="518"/>
        <end position="530"/>
    </location>
</feature>
<evidence type="ECO:0000313" key="3">
    <source>
        <dbReference type="Proteomes" id="UP000283975"/>
    </source>
</evidence>
<accession>A0A414ASX4</accession>
<proteinExistence type="predicted"/>
<feature type="compositionally biased region" description="Low complexity" evidence="1">
    <location>
        <begin position="20"/>
        <end position="31"/>
    </location>
</feature>
<gene>
    <name evidence="2" type="ORF">DW839_18035</name>
</gene>
<feature type="region of interest" description="Disordered" evidence="1">
    <location>
        <begin position="1"/>
        <end position="31"/>
    </location>
</feature>
<feature type="compositionally biased region" description="Polar residues" evidence="1">
    <location>
        <begin position="531"/>
        <end position="555"/>
    </location>
</feature>
<comment type="caution">
    <text evidence="2">The sequence shown here is derived from an EMBL/GenBank/DDBJ whole genome shotgun (WGS) entry which is preliminary data.</text>
</comment>
<evidence type="ECO:0000256" key="1">
    <source>
        <dbReference type="SAM" id="MobiDB-lite"/>
    </source>
</evidence>
<feature type="region of interest" description="Disordered" evidence="1">
    <location>
        <begin position="515"/>
        <end position="555"/>
    </location>
</feature>
<evidence type="ECO:0000313" key="2">
    <source>
        <dbReference type="EMBL" id="RHC54607.1"/>
    </source>
</evidence>
<organism evidence="2 3">
    <name type="scientific">Enterocloster bolteae</name>
    <dbReference type="NCBI Taxonomy" id="208479"/>
    <lineage>
        <taxon>Bacteria</taxon>
        <taxon>Bacillati</taxon>
        <taxon>Bacillota</taxon>
        <taxon>Clostridia</taxon>
        <taxon>Lachnospirales</taxon>
        <taxon>Lachnospiraceae</taxon>
        <taxon>Enterocloster</taxon>
    </lineage>
</organism>
<name>A0A414ASX4_9FIRM</name>